<keyword evidence="3" id="KW-1185">Reference proteome</keyword>
<gene>
    <name evidence="2" type="ORF">AB6D66_01580</name>
</gene>
<proteinExistence type="predicted"/>
<reference evidence="2 3" key="1">
    <citation type="journal article" date="2024" name="ISME J.">
        <title>Tailless and filamentous prophages are predominant in marine Vibrio.</title>
        <authorList>
            <person name="Steensen K."/>
            <person name="Seneca J."/>
            <person name="Bartlau N."/>
            <person name="Yu X.A."/>
            <person name="Hussain F.A."/>
            <person name="Polz M.F."/>
        </authorList>
    </citation>
    <scope>NUCLEOTIDE SEQUENCE [LARGE SCALE GENOMIC DNA]</scope>
    <source>
        <strain evidence="2 3">10N.239.312.F12</strain>
    </source>
</reference>
<evidence type="ECO:0008006" key="4">
    <source>
        <dbReference type="Google" id="ProtNLM"/>
    </source>
</evidence>
<name>A0ABV4MRK1_9VIBR</name>
<organism evidence="2 3">
    <name type="scientific">Vibrio pomeroyi</name>
    <dbReference type="NCBI Taxonomy" id="198832"/>
    <lineage>
        <taxon>Bacteria</taxon>
        <taxon>Pseudomonadati</taxon>
        <taxon>Pseudomonadota</taxon>
        <taxon>Gammaproteobacteria</taxon>
        <taxon>Vibrionales</taxon>
        <taxon>Vibrionaceae</taxon>
        <taxon>Vibrio</taxon>
    </lineage>
</organism>
<feature type="region of interest" description="Disordered" evidence="1">
    <location>
        <begin position="1"/>
        <end position="23"/>
    </location>
</feature>
<comment type="caution">
    <text evidence="2">The sequence shown here is derived from an EMBL/GenBank/DDBJ whole genome shotgun (WGS) entry which is preliminary data.</text>
</comment>
<feature type="compositionally biased region" description="Polar residues" evidence="1">
    <location>
        <begin position="12"/>
        <end position="21"/>
    </location>
</feature>
<sequence>MKIESAPGFTELHQQSVSNWSGDDPEVMQRRLFAGHEMIAVKVEDDKNEYKLSYLGFKAGGFFSMEQAKEKAGEFVKAVLMGMLDLIE</sequence>
<evidence type="ECO:0000256" key="1">
    <source>
        <dbReference type="SAM" id="MobiDB-lite"/>
    </source>
</evidence>
<evidence type="ECO:0000313" key="2">
    <source>
        <dbReference type="EMBL" id="MEZ8719739.1"/>
    </source>
</evidence>
<evidence type="ECO:0000313" key="3">
    <source>
        <dbReference type="Proteomes" id="UP001570071"/>
    </source>
</evidence>
<protein>
    <recommendedName>
        <fullName evidence="4">Phage protein</fullName>
    </recommendedName>
</protein>
<dbReference type="RefSeq" id="WP_269336659.1">
    <property type="nucleotide sequence ID" value="NZ_JBFSSG010000001.1"/>
</dbReference>
<accession>A0ABV4MRK1</accession>
<dbReference type="EMBL" id="JBFSSG010000001">
    <property type="protein sequence ID" value="MEZ8719739.1"/>
    <property type="molecule type" value="Genomic_DNA"/>
</dbReference>
<dbReference type="Proteomes" id="UP001570071">
    <property type="component" value="Unassembled WGS sequence"/>
</dbReference>